<dbReference type="EMBL" id="CP069106">
    <property type="protein sequence ID" value="QSS56704.1"/>
    <property type="molecule type" value="Genomic_DNA"/>
</dbReference>
<organism evidence="2 3">
    <name type="scientific">Ajellomyces capsulatus (strain H88)</name>
    <name type="common">Darling's disease fungus</name>
    <name type="synonym">Histoplasma capsulatum</name>
    <dbReference type="NCBI Taxonomy" id="544711"/>
    <lineage>
        <taxon>Eukaryota</taxon>
        <taxon>Fungi</taxon>
        <taxon>Dikarya</taxon>
        <taxon>Ascomycota</taxon>
        <taxon>Pezizomycotina</taxon>
        <taxon>Eurotiomycetes</taxon>
        <taxon>Eurotiomycetidae</taxon>
        <taxon>Onygenales</taxon>
        <taxon>Ajellomycetaceae</taxon>
        <taxon>Histoplasma</taxon>
    </lineage>
</organism>
<sequence>MGWDELQGVTGGAWAHILRVGAVDGTGMHRWFKFDGKLIASGFVSSLSFSLLNFFLSSFVELSQKSFQ</sequence>
<keyword evidence="1" id="KW-1133">Transmembrane helix</keyword>
<gene>
    <name evidence="2" type="ORF">I7I53_04990</name>
</gene>
<proteinExistence type="predicted"/>
<keyword evidence="1" id="KW-0812">Transmembrane</keyword>
<keyword evidence="1" id="KW-0472">Membrane</keyword>
<name>A0A8A1LWC6_AJEC8</name>
<dbReference type="Proteomes" id="UP000663419">
    <property type="component" value="Chromosome 5"/>
</dbReference>
<evidence type="ECO:0000256" key="1">
    <source>
        <dbReference type="SAM" id="Phobius"/>
    </source>
</evidence>
<dbReference type="AlphaFoldDB" id="A0A8A1LWC6"/>
<accession>A0A8A1LWC6</accession>
<protein>
    <submittedName>
        <fullName evidence="2">Uncharacterized protein</fullName>
    </submittedName>
</protein>
<evidence type="ECO:0000313" key="2">
    <source>
        <dbReference type="EMBL" id="QSS56704.1"/>
    </source>
</evidence>
<evidence type="ECO:0000313" key="3">
    <source>
        <dbReference type="Proteomes" id="UP000663419"/>
    </source>
</evidence>
<reference evidence="2" key="1">
    <citation type="submission" date="2021-01" db="EMBL/GenBank/DDBJ databases">
        <title>Chromosome-level genome assembly of a human fungal pathogen reveals clustering of transcriptionally co-regulated genes.</title>
        <authorList>
            <person name="Voorhies M."/>
            <person name="Cohen S."/>
            <person name="Shea T.P."/>
            <person name="Petrus S."/>
            <person name="Munoz J.F."/>
            <person name="Poplawski S."/>
            <person name="Goldman W.E."/>
            <person name="Michael T."/>
            <person name="Cuomo C.A."/>
            <person name="Sil A."/>
            <person name="Beyhan S."/>
        </authorList>
    </citation>
    <scope>NUCLEOTIDE SEQUENCE</scope>
    <source>
        <strain evidence="2">H88</strain>
    </source>
</reference>
<dbReference type="VEuPathDB" id="FungiDB:I7I53_04990"/>
<feature type="transmembrane region" description="Helical" evidence="1">
    <location>
        <begin position="38"/>
        <end position="60"/>
    </location>
</feature>